<evidence type="ECO:0000313" key="1">
    <source>
        <dbReference type="Ensembl" id="ENSOCUP00000039871.1"/>
    </source>
</evidence>
<reference evidence="1 2" key="1">
    <citation type="journal article" date="2011" name="Nature">
        <title>A high-resolution map of human evolutionary constraint using 29 mammals.</title>
        <authorList>
            <person name="Lindblad-Toh K."/>
            <person name="Garber M."/>
            <person name="Zuk O."/>
            <person name="Lin M.F."/>
            <person name="Parker B.J."/>
            <person name="Washietl S."/>
            <person name="Kheradpour P."/>
            <person name="Ernst J."/>
            <person name="Jordan G."/>
            <person name="Mauceli E."/>
            <person name="Ward L.D."/>
            <person name="Lowe C.B."/>
            <person name="Holloway A.K."/>
            <person name="Clamp M."/>
            <person name="Gnerre S."/>
            <person name="Alfoldi J."/>
            <person name="Beal K."/>
            <person name="Chang J."/>
            <person name="Clawson H."/>
            <person name="Cuff J."/>
            <person name="Di Palma F."/>
            <person name="Fitzgerald S."/>
            <person name="Flicek P."/>
            <person name="Guttman M."/>
            <person name="Hubisz M.J."/>
            <person name="Jaffe D.B."/>
            <person name="Jungreis I."/>
            <person name="Kent W.J."/>
            <person name="Kostka D."/>
            <person name="Lara M."/>
            <person name="Martins A.L."/>
            <person name="Massingham T."/>
            <person name="Moltke I."/>
            <person name="Raney B.J."/>
            <person name="Rasmussen M.D."/>
            <person name="Robinson J."/>
            <person name="Stark A."/>
            <person name="Vilella A.J."/>
            <person name="Wen J."/>
            <person name="Xie X."/>
            <person name="Zody M.C."/>
            <person name="Baldwin J."/>
            <person name="Bloom T."/>
            <person name="Chin C.W."/>
            <person name="Heiman D."/>
            <person name="Nicol R."/>
            <person name="Nusbaum C."/>
            <person name="Young S."/>
            <person name="Wilkinson J."/>
            <person name="Worley K.C."/>
            <person name="Kovar C.L."/>
            <person name="Muzny D.M."/>
            <person name="Gibbs R.A."/>
            <person name="Cree A."/>
            <person name="Dihn H.H."/>
            <person name="Fowler G."/>
            <person name="Jhangiani S."/>
            <person name="Joshi V."/>
            <person name="Lee S."/>
            <person name="Lewis L.R."/>
            <person name="Nazareth L.V."/>
            <person name="Okwuonu G."/>
            <person name="Santibanez J."/>
            <person name="Warren W.C."/>
            <person name="Mardis E.R."/>
            <person name="Weinstock G.M."/>
            <person name="Wilson R.K."/>
            <person name="Delehaunty K."/>
            <person name="Dooling D."/>
            <person name="Fronik C."/>
            <person name="Fulton L."/>
            <person name="Fulton B."/>
            <person name="Graves T."/>
            <person name="Minx P."/>
            <person name="Sodergren E."/>
            <person name="Birney E."/>
            <person name="Margulies E.H."/>
            <person name="Herrero J."/>
            <person name="Green E.D."/>
            <person name="Haussler D."/>
            <person name="Siepel A."/>
            <person name="Goldman N."/>
            <person name="Pollard K.S."/>
            <person name="Pedersen J.S."/>
            <person name="Lander E.S."/>
            <person name="Kellis M."/>
        </authorList>
    </citation>
    <scope>NUCLEOTIDE SEQUENCE [LARGE SCALE GENOMIC DNA]</scope>
    <source>
        <strain evidence="1 2">Thorbecke inbred</strain>
    </source>
</reference>
<organism evidence="1 2">
    <name type="scientific">Oryctolagus cuniculus</name>
    <name type="common">Rabbit</name>
    <dbReference type="NCBI Taxonomy" id="9986"/>
    <lineage>
        <taxon>Eukaryota</taxon>
        <taxon>Metazoa</taxon>
        <taxon>Chordata</taxon>
        <taxon>Craniata</taxon>
        <taxon>Vertebrata</taxon>
        <taxon>Euteleostomi</taxon>
        <taxon>Mammalia</taxon>
        <taxon>Eutheria</taxon>
        <taxon>Euarchontoglires</taxon>
        <taxon>Glires</taxon>
        <taxon>Lagomorpha</taxon>
        <taxon>Leporidae</taxon>
        <taxon>Oryctolagus</taxon>
    </lineage>
</organism>
<dbReference type="EMBL" id="AAGW02008067">
    <property type="status" value="NOT_ANNOTATED_CDS"/>
    <property type="molecule type" value="Genomic_DNA"/>
</dbReference>
<dbReference type="Proteomes" id="UP000001811">
    <property type="component" value="Chromosome 1"/>
</dbReference>
<name>A0A5F9D1Y0_RABIT</name>
<dbReference type="Ensembl" id="ENSOCUT00000041547.1">
    <property type="protein sequence ID" value="ENSOCUP00000039871.1"/>
    <property type="gene ID" value="ENSOCUG00000033781.1"/>
</dbReference>
<accession>A0A5F9D1Y0</accession>
<protein>
    <submittedName>
        <fullName evidence="1">Uncharacterized protein</fullName>
    </submittedName>
</protein>
<keyword evidence="2" id="KW-1185">Reference proteome</keyword>
<reference evidence="1" key="2">
    <citation type="submission" date="2025-08" db="UniProtKB">
        <authorList>
            <consortium name="Ensembl"/>
        </authorList>
    </citation>
    <scope>IDENTIFICATION</scope>
    <source>
        <strain evidence="1">Thorbecke</strain>
    </source>
</reference>
<dbReference type="GeneTree" id="ENSGT00960000189084"/>
<dbReference type="AlphaFoldDB" id="A0A5F9D1Y0"/>
<dbReference type="InParanoid" id="A0A5F9D1Y0"/>
<dbReference type="EMBL" id="AAGW02008066">
    <property type="status" value="NOT_ANNOTATED_CDS"/>
    <property type="molecule type" value="Genomic_DNA"/>
</dbReference>
<dbReference type="Bgee" id="ENSOCUG00000033781">
    <property type="expression patterns" value="Expressed in blood and 1 other cell type or tissue"/>
</dbReference>
<evidence type="ECO:0000313" key="2">
    <source>
        <dbReference type="Proteomes" id="UP000001811"/>
    </source>
</evidence>
<reference evidence="1" key="3">
    <citation type="submission" date="2025-09" db="UniProtKB">
        <authorList>
            <consortium name="Ensembl"/>
        </authorList>
    </citation>
    <scope>IDENTIFICATION</scope>
    <source>
        <strain evidence="1">Thorbecke</strain>
    </source>
</reference>
<proteinExistence type="predicted"/>
<sequence length="109" mass="11910">MSGQNDQQHVSQELEVLRIHMQFVTVQLTQLSKGTLKVVHVLDGISKGGQHLLAMCLDLGVSHDGRGRGQVAKASPPVSSMFTWPHCLLIMHFSSGVKCTMVSRLGACW</sequence>